<dbReference type="PANTHER" id="PTHR43464">
    <property type="entry name" value="METHYLTRANSFERASE"/>
    <property type="match status" value="1"/>
</dbReference>
<dbReference type="STRING" id="1618436.UV59_C0030G0017"/>
<dbReference type="EMBL" id="LCFB01000030">
    <property type="protein sequence ID" value="KKS83889.1"/>
    <property type="molecule type" value="Genomic_DNA"/>
</dbReference>
<protein>
    <recommendedName>
        <fullName evidence="4">Methyltransferase type 11 domain-containing protein</fullName>
    </recommendedName>
</protein>
<reference evidence="5 6" key="1">
    <citation type="journal article" date="2015" name="Nature">
        <title>rRNA introns, odd ribosomes, and small enigmatic genomes across a large radiation of phyla.</title>
        <authorList>
            <person name="Brown C.T."/>
            <person name="Hug L.A."/>
            <person name="Thomas B.C."/>
            <person name="Sharon I."/>
            <person name="Castelle C.J."/>
            <person name="Singh A."/>
            <person name="Wilkins M.J."/>
            <person name="Williams K.H."/>
            <person name="Banfield J.F."/>
        </authorList>
    </citation>
    <scope>NUCLEOTIDE SEQUENCE [LARGE SCALE GENOMIC DNA]</scope>
</reference>
<dbReference type="CDD" id="cd02440">
    <property type="entry name" value="AdoMet_MTases"/>
    <property type="match status" value="1"/>
</dbReference>
<evidence type="ECO:0000256" key="1">
    <source>
        <dbReference type="ARBA" id="ARBA00022603"/>
    </source>
</evidence>
<dbReference type="InterPro" id="IPR013216">
    <property type="entry name" value="Methyltransf_11"/>
</dbReference>
<dbReference type="GO" id="GO:0008757">
    <property type="term" value="F:S-adenosylmethionine-dependent methyltransferase activity"/>
    <property type="evidence" value="ECO:0007669"/>
    <property type="project" value="InterPro"/>
</dbReference>
<evidence type="ECO:0000313" key="6">
    <source>
        <dbReference type="Proteomes" id="UP000034543"/>
    </source>
</evidence>
<keyword evidence="2" id="KW-0808">Transferase</keyword>
<dbReference type="GO" id="GO:0032259">
    <property type="term" value="P:methylation"/>
    <property type="evidence" value="ECO:0007669"/>
    <property type="project" value="UniProtKB-KW"/>
</dbReference>
<evidence type="ECO:0000313" key="5">
    <source>
        <dbReference type="EMBL" id="KKS83889.1"/>
    </source>
</evidence>
<accession>A0A0G1CEN7</accession>
<feature type="domain" description="Methyltransferase type 11" evidence="4">
    <location>
        <begin position="59"/>
        <end position="168"/>
    </location>
</feature>
<name>A0A0G1CEN7_9BACT</name>
<dbReference type="PANTHER" id="PTHR43464:SF19">
    <property type="entry name" value="UBIQUINONE BIOSYNTHESIS O-METHYLTRANSFERASE, MITOCHONDRIAL"/>
    <property type="match status" value="1"/>
</dbReference>
<dbReference type="AlphaFoldDB" id="A0A0G1CEN7"/>
<comment type="caution">
    <text evidence="5">The sequence shown here is derived from an EMBL/GenBank/DDBJ whole genome shotgun (WGS) entry which is preliminary data.</text>
</comment>
<evidence type="ECO:0000256" key="2">
    <source>
        <dbReference type="ARBA" id="ARBA00022679"/>
    </source>
</evidence>
<organism evidence="5 6">
    <name type="scientific">Candidatus Gottesmanbacteria bacterium GW2011_GWA1_43_11</name>
    <dbReference type="NCBI Taxonomy" id="1618436"/>
    <lineage>
        <taxon>Bacteria</taxon>
        <taxon>Candidatus Gottesmaniibacteriota</taxon>
    </lineage>
</organism>
<evidence type="ECO:0000256" key="3">
    <source>
        <dbReference type="ARBA" id="ARBA00022691"/>
    </source>
</evidence>
<sequence length="222" mass="25127">MTELPTSTDRHQEPYGMFAISEIDRDISSYSEVLRDSEGNPLIGTASILLRKSGRLRFLDAGCGTGRAIFSLREELTLATGLPKETIDVTGINDVDYRSKSRMVEVQRAALSGSLGYLVADLDDVELPSDYFDLITSVEVLIHNDNDKALRIINKLLWALTPGGKMYFTLRENQRQAMSPRIEDLNWSGFTVFERRVHDQWTGNNSRIVTIVEKDKVRQQDQ</sequence>
<dbReference type="Gene3D" id="3.40.50.150">
    <property type="entry name" value="Vaccinia Virus protein VP39"/>
    <property type="match status" value="1"/>
</dbReference>
<keyword evidence="3" id="KW-0949">S-adenosyl-L-methionine</keyword>
<dbReference type="Proteomes" id="UP000034543">
    <property type="component" value="Unassembled WGS sequence"/>
</dbReference>
<keyword evidence="1" id="KW-0489">Methyltransferase</keyword>
<gene>
    <name evidence="5" type="ORF">UV59_C0030G0017</name>
</gene>
<dbReference type="InterPro" id="IPR029063">
    <property type="entry name" value="SAM-dependent_MTases_sf"/>
</dbReference>
<proteinExistence type="predicted"/>
<evidence type="ECO:0000259" key="4">
    <source>
        <dbReference type="Pfam" id="PF08241"/>
    </source>
</evidence>
<dbReference type="Pfam" id="PF08241">
    <property type="entry name" value="Methyltransf_11"/>
    <property type="match status" value="1"/>
</dbReference>
<dbReference type="SUPFAM" id="SSF53335">
    <property type="entry name" value="S-adenosyl-L-methionine-dependent methyltransferases"/>
    <property type="match status" value="1"/>
</dbReference>